<keyword evidence="10 12" id="KW-1208">Phospholipid metabolism</keyword>
<evidence type="ECO:0000256" key="8">
    <source>
        <dbReference type="ARBA" id="ARBA00023209"/>
    </source>
</evidence>
<gene>
    <name evidence="14" type="ORF">CBR_g40206</name>
</gene>
<comment type="catalytic activity">
    <reaction evidence="12">
        <text>a 1,2-diacyl-sn-glycero-3-phospho-L-serine + H(+) = a 1,2-diacyl-sn-glycero-3-phosphoethanolamine + CO2</text>
        <dbReference type="Rhea" id="RHEA:20828"/>
        <dbReference type="ChEBI" id="CHEBI:15378"/>
        <dbReference type="ChEBI" id="CHEBI:16526"/>
        <dbReference type="ChEBI" id="CHEBI:57262"/>
        <dbReference type="ChEBI" id="CHEBI:64612"/>
        <dbReference type="EC" id="4.1.1.65"/>
    </reaction>
</comment>
<keyword evidence="4 12" id="KW-0210">Decarboxylase</keyword>
<evidence type="ECO:0000313" key="14">
    <source>
        <dbReference type="EMBL" id="GBG85568.1"/>
    </source>
</evidence>
<keyword evidence="7 12" id="KW-0472">Membrane</keyword>
<evidence type="ECO:0000256" key="3">
    <source>
        <dbReference type="ARBA" id="ARBA00022692"/>
    </source>
</evidence>
<feature type="modified residue" description="Pyruvic acid (Ser); by autocatalysis" evidence="12">
    <location>
        <position position="471"/>
    </location>
</feature>
<evidence type="ECO:0000256" key="11">
    <source>
        <dbReference type="ARBA" id="ARBA00023317"/>
    </source>
</evidence>
<evidence type="ECO:0000256" key="9">
    <source>
        <dbReference type="ARBA" id="ARBA00023239"/>
    </source>
</evidence>
<keyword evidence="12" id="KW-0999">Mitochondrion inner membrane</keyword>
<keyword evidence="9 12" id="KW-0456">Lyase</keyword>
<dbReference type="InterPro" id="IPR033661">
    <property type="entry name" value="PSD_type1_euk"/>
</dbReference>
<dbReference type="GO" id="GO:0016540">
    <property type="term" value="P:protein autoprocessing"/>
    <property type="evidence" value="ECO:0007669"/>
    <property type="project" value="UniProtKB-UniRule"/>
</dbReference>
<feature type="active site" description="Charge relay system; for autoendoproteolytic cleavage activity" evidence="12">
    <location>
        <position position="253"/>
    </location>
</feature>
<feature type="chain" id="PRO_5023571906" description="Phosphatidylserine decarboxylase 1 alpha chain" evidence="12">
    <location>
        <begin position="471"/>
        <end position="594"/>
    </location>
</feature>
<keyword evidence="8 12" id="KW-0594">Phospholipid biosynthesis</keyword>
<feature type="site" description="Cleavage (non-hydrolytic); by autocatalysis" evidence="12">
    <location>
        <begin position="470"/>
        <end position="471"/>
    </location>
</feature>
<evidence type="ECO:0000256" key="12">
    <source>
        <dbReference type="HAMAP-Rule" id="MF_03208"/>
    </source>
</evidence>
<comment type="function">
    <text evidence="12">Catalyzes the formation of phosphatidylethanolamine (PtdEtn) from phosphatidylserine (PtdSer). Plays a central role in phospholipid metabolism and in the interorganelle trafficking of phosphatidylserine.</text>
</comment>
<evidence type="ECO:0000256" key="6">
    <source>
        <dbReference type="ARBA" id="ARBA00023098"/>
    </source>
</evidence>
<feature type="compositionally biased region" description="Acidic residues" evidence="13">
    <location>
        <begin position="293"/>
        <end position="308"/>
    </location>
</feature>
<keyword evidence="6 12" id="KW-0443">Lipid metabolism</keyword>
<comment type="pathway">
    <text evidence="12">Phospholipid metabolism; phosphatidylethanolamine biosynthesis; phosphatidylethanolamine from CDP-diacylglycerol: step 2/2.</text>
</comment>
<name>A0A388LTA5_CHABU</name>
<dbReference type="OrthoDB" id="4330at2759"/>
<evidence type="ECO:0000256" key="5">
    <source>
        <dbReference type="ARBA" id="ARBA00022989"/>
    </source>
</evidence>
<comment type="similarity">
    <text evidence="12">Belongs to the phosphatidylserine decarboxylase family. PSD-B subfamily. Eukaryotic type I sub-subfamily.</text>
</comment>
<sequence length="594" mass="64983">MASRRFSWQHLSSTFLCRHYPRRPPGDRVGLLTSYSPSSPSPSSSPCSPSSPSLALSPSPVAAGTSGKNGKHWRRECCFPSRFLFCRLWRSSSGSGTPGNGSSNIKQGLELGAQQAGSRGSRLFIPSAVFFTCVMFATLQARQLYTSDKQDAPKTLDKDADPVYVKDWKMACIRKLPLRLFSRCWGVLTALELPVWARRVVYTSWAKAFNANLDEAALPIEEYPTLQDFFTRSLREGVRPIDSRPNCLVSPVDGIVLNCGEVVGGGSMVEQVKGVSYSLRALLGAEPPSDSEGSSDEEDAMGETDGDIEQGRGPRPWWLLRVWRRQQRVKPIVQQESKGAKKLYYCVLYLAPGDYHRIHSPSDWQVQHRRHFAGHLFPVNERSVRSTRDLYVLNERVVLEGEWLQGYMALVAIGATNVGSIAVSIDPELVTNRPRLKIRPHECVSVREYGDGGRGVSVRRGQEIAFFNLGSTVVLVFEAPARTSTTGSPVLAATPPSQNLSMYSIAGAGRPTTTASNPCSDGGITPVKGAGGGGFSFTVNRGDVVRMGQAIGRCGGEVSFASERVCFVLGMIRPCDCLISDESITVCLQYFSNH</sequence>
<evidence type="ECO:0000256" key="2">
    <source>
        <dbReference type="ARBA" id="ARBA00022516"/>
    </source>
</evidence>
<keyword evidence="12" id="KW-0496">Mitochondrion</keyword>
<dbReference type="UniPathway" id="UPA00558">
    <property type="reaction ID" value="UER00616"/>
</dbReference>
<comment type="cofactor">
    <cofactor evidence="12">
        <name>pyruvate</name>
        <dbReference type="ChEBI" id="CHEBI:15361"/>
    </cofactor>
    <text evidence="12">Binds 1 pyruvoyl group covalently per subunit.</text>
</comment>
<dbReference type="GO" id="GO:0004609">
    <property type="term" value="F:phosphatidylserine decarboxylase activity"/>
    <property type="evidence" value="ECO:0007669"/>
    <property type="project" value="UniProtKB-UniRule"/>
</dbReference>
<evidence type="ECO:0000256" key="7">
    <source>
        <dbReference type="ARBA" id="ARBA00023136"/>
    </source>
</evidence>
<dbReference type="EC" id="4.1.1.65" evidence="12"/>
<reference evidence="14 15" key="1">
    <citation type="journal article" date="2018" name="Cell">
        <title>The Chara Genome: Secondary Complexity and Implications for Plant Terrestrialization.</title>
        <authorList>
            <person name="Nishiyama T."/>
            <person name="Sakayama H."/>
            <person name="Vries J.D."/>
            <person name="Buschmann H."/>
            <person name="Saint-Marcoux D."/>
            <person name="Ullrich K.K."/>
            <person name="Haas F.B."/>
            <person name="Vanderstraeten L."/>
            <person name="Becker D."/>
            <person name="Lang D."/>
            <person name="Vosolsobe S."/>
            <person name="Rombauts S."/>
            <person name="Wilhelmsson P.K.I."/>
            <person name="Janitza P."/>
            <person name="Kern R."/>
            <person name="Heyl A."/>
            <person name="Rumpler F."/>
            <person name="Villalobos L.I.A.C."/>
            <person name="Clay J.M."/>
            <person name="Skokan R."/>
            <person name="Toyoda A."/>
            <person name="Suzuki Y."/>
            <person name="Kagoshima H."/>
            <person name="Schijlen E."/>
            <person name="Tajeshwar N."/>
            <person name="Catarino B."/>
            <person name="Hetherington A.J."/>
            <person name="Saltykova A."/>
            <person name="Bonnot C."/>
            <person name="Breuninger H."/>
            <person name="Symeonidi A."/>
            <person name="Radhakrishnan G.V."/>
            <person name="Van Nieuwerburgh F."/>
            <person name="Deforce D."/>
            <person name="Chang C."/>
            <person name="Karol K.G."/>
            <person name="Hedrich R."/>
            <person name="Ulvskov P."/>
            <person name="Glockner G."/>
            <person name="Delwiche C.F."/>
            <person name="Petrasek J."/>
            <person name="Van de Peer Y."/>
            <person name="Friml J."/>
            <person name="Beilby M."/>
            <person name="Dolan L."/>
            <person name="Kohara Y."/>
            <person name="Sugano S."/>
            <person name="Fujiyama A."/>
            <person name="Delaux P.-M."/>
            <person name="Quint M."/>
            <person name="TheiBen G."/>
            <person name="Hagemann M."/>
            <person name="Harholt J."/>
            <person name="Dunand C."/>
            <person name="Zachgo S."/>
            <person name="Langdale J."/>
            <person name="Maumus F."/>
            <person name="Straeten D.V.D."/>
            <person name="Gould S.B."/>
            <person name="Rensing S.A."/>
        </authorList>
    </citation>
    <scope>NUCLEOTIDE SEQUENCE [LARGE SCALE GENOMIC DNA]</scope>
    <source>
        <strain evidence="14 15">S276</strain>
    </source>
</reference>
<dbReference type="EMBL" id="BFEA01000524">
    <property type="protein sequence ID" value="GBG85568.1"/>
    <property type="molecule type" value="Genomic_DNA"/>
</dbReference>
<feature type="region of interest" description="Disordered" evidence="13">
    <location>
        <begin position="285"/>
        <end position="313"/>
    </location>
</feature>
<feature type="topological domain" description="Mitochondrial matrix" evidence="12">
    <location>
        <begin position="1"/>
        <end position="126"/>
    </location>
</feature>
<dbReference type="PANTHER" id="PTHR10067:SF6">
    <property type="entry name" value="PHOSPHATIDYLSERINE DECARBOXYLASE PROENZYME, MITOCHONDRIAL"/>
    <property type="match status" value="1"/>
</dbReference>
<evidence type="ECO:0000313" key="15">
    <source>
        <dbReference type="Proteomes" id="UP000265515"/>
    </source>
</evidence>
<dbReference type="GO" id="GO:0006646">
    <property type="term" value="P:phosphatidylethanolamine biosynthetic process"/>
    <property type="evidence" value="ECO:0007669"/>
    <property type="project" value="UniProtKB-UniRule"/>
</dbReference>
<evidence type="ECO:0000256" key="10">
    <source>
        <dbReference type="ARBA" id="ARBA00023264"/>
    </source>
</evidence>
<feature type="active site" description="Charge relay system; for autoendoproteolytic cleavage activity" evidence="12">
    <location>
        <position position="471"/>
    </location>
</feature>
<dbReference type="Proteomes" id="UP000265515">
    <property type="component" value="Unassembled WGS sequence"/>
</dbReference>
<protein>
    <recommendedName>
        <fullName evidence="12">Phosphatidylserine decarboxylase proenzyme 1, mitochondrial</fullName>
        <ecNumber evidence="12">4.1.1.65</ecNumber>
    </recommendedName>
    <component>
        <recommendedName>
            <fullName evidence="12">Phosphatidylserine decarboxylase 1 beta chain</fullName>
        </recommendedName>
    </component>
    <component>
        <recommendedName>
            <fullName evidence="12">Phosphatidylserine decarboxylase 1 alpha chain</fullName>
        </recommendedName>
    </component>
</protein>
<feature type="chain" id="PRO_5023571907" description="Phosphatidylserine decarboxylase 1 beta chain" evidence="12">
    <location>
        <begin position="1"/>
        <end position="470"/>
    </location>
</feature>
<feature type="region of interest" description="Disordered" evidence="13">
    <location>
        <begin position="28"/>
        <end position="71"/>
    </location>
</feature>
<dbReference type="PANTHER" id="PTHR10067">
    <property type="entry name" value="PHOSPHATIDYLSERINE DECARBOXYLASE"/>
    <property type="match status" value="1"/>
</dbReference>
<dbReference type="HAMAP" id="MF_03208">
    <property type="entry name" value="PS_decarb_PSD_B_type1_euk"/>
    <property type="match status" value="1"/>
</dbReference>
<comment type="subcellular location">
    <molecule>Phosphatidylserine decarboxylase 1 alpha chain</molecule>
    <subcellularLocation>
        <location evidence="12">Mitochondrion inner membrane</location>
        <topology evidence="12">Peripheral membrane protein</topology>
        <orientation evidence="12">Intermembrane side</orientation>
    </subcellularLocation>
    <text evidence="12">Anchored to the mitochondrial inner membrane through its interaction with the integral membrane beta chain.</text>
</comment>
<keyword evidence="3 12" id="KW-0812">Transmembrane</keyword>
<feature type="compositionally biased region" description="Low complexity" evidence="13">
    <location>
        <begin position="31"/>
        <end position="60"/>
    </location>
</feature>
<dbReference type="STRING" id="69332.A0A388LTA5"/>
<comment type="subcellular location">
    <molecule>Phosphatidylserine decarboxylase 1 beta chain</molecule>
    <subcellularLocation>
        <location evidence="12">Mitochondrion inner membrane</location>
        <topology evidence="12">Single-pass membrane protein</topology>
        <orientation evidence="12">Intermembrane side</orientation>
    </subcellularLocation>
</comment>
<feature type="topological domain" description="Mitochondrial intermembrane" evidence="12">
    <location>
        <begin position="146"/>
        <end position="594"/>
    </location>
</feature>
<proteinExistence type="inferred from homology"/>
<evidence type="ECO:0000256" key="4">
    <source>
        <dbReference type="ARBA" id="ARBA00022793"/>
    </source>
</evidence>
<dbReference type="Gramene" id="GBG85568">
    <property type="protein sequence ID" value="GBG85568"/>
    <property type="gene ID" value="CBR_g40206"/>
</dbReference>
<feature type="active site" description="Schiff-base intermediate with substrate; via pyruvic acid; for decarboxylase activity" evidence="12">
    <location>
        <position position="471"/>
    </location>
</feature>
<comment type="caution">
    <text evidence="14">The sequence shown here is derived from an EMBL/GenBank/DDBJ whole genome shotgun (WGS) entry which is preliminary data.</text>
</comment>
<keyword evidence="12" id="KW-0865">Zymogen</keyword>
<organism evidence="14 15">
    <name type="scientific">Chara braunii</name>
    <name type="common">Braun's stonewort</name>
    <dbReference type="NCBI Taxonomy" id="69332"/>
    <lineage>
        <taxon>Eukaryota</taxon>
        <taxon>Viridiplantae</taxon>
        <taxon>Streptophyta</taxon>
        <taxon>Charophyceae</taxon>
        <taxon>Charales</taxon>
        <taxon>Characeae</taxon>
        <taxon>Chara</taxon>
    </lineage>
</organism>
<dbReference type="InterPro" id="IPR033177">
    <property type="entry name" value="PSD-B"/>
</dbReference>
<evidence type="ECO:0000256" key="13">
    <source>
        <dbReference type="SAM" id="MobiDB-lite"/>
    </source>
</evidence>
<comment type="PTM">
    <text evidence="12">Is synthesized initially as an inactive proenzyme. Formation of the active enzyme involves a self-maturation process in which the active site pyruvoyl group is generated from an internal serine residue via an autocatalytic post-translational modification. Two non-identical subunits are generated from the proenzyme in this reaction, and the pyruvate is formed at the N-terminus of the alpha chain, which is derived from the carboxyl end of the proenzyme. The autoendoproteolytic cleavage occurs by a canonical serine protease mechanism, in which the side chain hydroxyl group of the serine supplies its oxygen atom to form the C-terminus of the beta chain, while the remainder of the serine residue undergoes an oxidative deamination to produce ammonia and the pyruvoyl prosthetic group on the alpha chain. During this reaction, the Ser that is part of the protease active site of the proenzyme becomes the pyruvoyl prosthetic group, which constitutes an essential element of the active site of the mature decarboxylase.</text>
</comment>
<evidence type="ECO:0000256" key="1">
    <source>
        <dbReference type="ARBA" id="ARBA00005189"/>
    </source>
</evidence>
<feature type="active site" description="Charge relay system; for autoendoproteolytic cleavage activity" evidence="12">
    <location>
        <position position="359"/>
    </location>
</feature>
<comment type="subunit">
    <text evidence="12">Heterodimer of a large membrane-associated beta subunit and a small pyruvoyl-containing alpha subunit.</text>
</comment>
<dbReference type="GO" id="GO:0005743">
    <property type="term" value="C:mitochondrial inner membrane"/>
    <property type="evidence" value="ECO:0007669"/>
    <property type="project" value="UniProtKB-SubCell"/>
</dbReference>
<keyword evidence="2 12" id="KW-0444">Lipid biosynthesis</keyword>
<keyword evidence="11 12" id="KW-0670">Pyruvate</keyword>
<dbReference type="AlphaFoldDB" id="A0A388LTA5"/>
<keyword evidence="5 12" id="KW-1133">Transmembrane helix</keyword>
<comment type="pathway">
    <text evidence="1">Lipid metabolism.</text>
</comment>
<accession>A0A388LTA5</accession>
<dbReference type="NCBIfam" id="TIGR00163">
    <property type="entry name" value="PS_decarb"/>
    <property type="match status" value="1"/>
</dbReference>
<keyword evidence="15" id="KW-1185">Reference proteome</keyword>
<dbReference type="Pfam" id="PF02666">
    <property type="entry name" value="PS_Dcarbxylase"/>
    <property type="match status" value="1"/>
</dbReference>
<dbReference type="InterPro" id="IPR003817">
    <property type="entry name" value="PS_Dcarbxylase"/>
</dbReference>